<feature type="domain" description="DUF6594" evidence="2">
    <location>
        <begin position="37"/>
        <end position="121"/>
    </location>
</feature>
<accession>A0A9N9Q4Q8</accession>
<dbReference type="AlphaFoldDB" id="A0A9N9Q4Q8"/>
<dbReference type="OrthoDB" id="5416037at2759"/>
<evidence type="ECO:0000313" key="3">
    <source>
        <dbReference type="EMBL" id="CAG8975104.1"/>
    </source>
</evidence>
<dbReference type="Pfam" id="PF20237">
    <property type="entry name" value="DUF6594"/>
    <property type="match status" value="1"/>
</dbReference>
<feature type="region of interest" description="Disordered" evidence="1">
    <location>
        <begin position="1"/>
        <end position="27"/>
    </location>
</feature>
<gene>
    <name evidence="3" type="ORF">HYALB_00008944</name>
</gene>
<reference evidence="3" key="1">
    <citation type="submission" date="2021-07" db="EMBL/GenBank/DDBJ databases">
        <authorList>
            <person name="Durling M."/>
        </authorList>
    </citation>
    <scope>NUCLEOTIDE SEQUENCE</scope>
</reference>
<dbReference type="PANTHER" id="PTHR34502">
    <property type="entry name" value="DUF6594 DOMAIN-CONTAINING PROTEIN-RELATED"/>
    <property type="match status" value="1"/>
</dbReference>
<dbReference type="Proteomes" id="UP000701801">
    <property type="component" value="Unassembled WGS sequence"/>
</dbReference>
<comment type="caution">
    <text evidence="3">The sequence shown here is derived from an EMBL/GenBank/DDBJ whole genome shotgun (WGS) entry which is preliminary data.</text>
</comment>
<organism evidence="3 4">
    <name type="scientific">Hymenoscyphus albidus</name>
    <dbReference type="NCBI Taxonomy" id="595503"/>
    <lineage>
        <taxon>Eukaryota</taxon>
        <taxon>Fungi</taxon>
        <taxon>Dikarya</taxon>
        <taxon>Ascomycota</taxon>
        <taxon>Pezizomycotina</taxon>
        <taxon>Leotiomycetes</taxon>
        <taxon>Helotiales</taxon>
        <taxon>Helotiaceae</taxon>
        <taxon>Hymenoscyphus</taxon>
    </lineage>
</organism>
<dbReference type="InterPro" id="IPR046529">
    <property type="entry name" value="DUF6594"/>
</dbReference>
<sequence>MRQSSASGSKGGIIPTQSTIQPEAESADDRPWKYIGYRLFSRWVGSDKAFFAFRKFSTLHARVILGLQDDISLLEEQLDLLENFYSRPGPKDFENGSFRRDTSTERKTLLEKIRVALERYALSLTLV</sequence>
<dbReference type="EMBL" id="CAJVRM010000126">
    <property type="protein sequence ID" value="CAG8975104.1"/>
    <property type="molecule type" value="Genomic_DNA"/>
</dbReference>
<keyword evidence="4" id="KW-1185">Reference proteome</keyword>
<evidence type="ECO:0000259" key="2">
    <source>
        <dbReference type="Pfam" id="PF20237"/>
    </source>
</evidence>
<protein>
    <recommendedName>
        <fullName evidence="2">DUF6594 domain-containing protein</fullName>
    </recommendedName>
</protein>
<evidence type="ECO:0000256" key="1">
    <source>
        <dbReference type="SAM" id="MobiDB-lite"/>
    </source>
</evidence>
<dbReference type="PANTHER" id="PTHR34502:SF4">
    <property type="entry name" value="DUF6594 DOMAIN-CONTAINING PROTEIN"/>
    <property type="match status" value="1"/>
</dbReference>
<name>A0A9N9Q4Q8_9HELO</name>
<evidence type="ECO:0000313" key="4">
    <source>
        <dbReference type="Proteomes" id="UP000701801"/>
    </source>
</evidence>
<proteinExistence type="predicted"/>